<dbReference type="AlphaFoldDB" id="A0AAX6HIZ2"/>
<accession>A0AAX6HIZ2</accession>
<name>A0AAX6HIZ2_IRIPA</name>
<dbReference type="PANTHER" id="PTHR34555:SF1">
    <property type="entry name" value="INTEGRAL MEMBRANE HEMOLYSIN-III-LIKE PROTEIN"/>
    <property type="match status" value="1"/>
</dbReference>
<keyword evidence="3" id="KW-1185">Reference proteome</keyword>
<dbReference type="EMBL" id="JANAVB010009398">
    <property type="protein sequence ID" value="KAJ6840484.1"/>
    <property type="molecule type" value="Genomic_DNA"/>
</dbReference>
<reference evidence="2" key="1">
    <citation type="journal article" date="2023" name="GigaByte">
        <title>Genome assembly of the bearded iris, Iris pallida Lam.</title>
        <authorList>
            <person name="Bruccoleri R.E."/>
            <person name="Oakeley E.J."/>
            <person name="Faust A.M.E."/>
            <person name="Altorfer M."/>
            <person name="Dessus-Babus S."/>
            <person name="Burckhardt D."/>
            <person name="Oertli M."/>
            <person name="Naumann U."/>
            <person name="Petersen F."/>
            <person name="Wong J."/>
        </authorList>
    </citation>
    <scope>NUCLEOTIDE SEQUENCE</scope>
    <source>
        <strain evidence="2">GSM-AAB239-AS_SAM_17_03QT</strain>
    </source>
</reference>
<feature type="compositionally biased region" description="Polar residues" evidence="1">
    <location>
        <begin position="69"/>
        <end position="79"/>
    </location>
</feature>
<comment type="caution">
    <text evidence="2">The sequence shown here is derived from an EMBL/GenBank/DDBJ whole genome shotgun (WGS) entry which is preliminary data.</text>
</comment>
<sequence length="217" mass="24435">MDSTKVFGTKRHMSPPHHQTPGNKGVNGQLVYARRKVEVEHGKTSICDRLDSVGSPKSRKLGSDEQKEPTMQQNHTQQYDALPYSPGNPITGLKPNNRGVTEAPAAALDSQKQKNVNWKERIYRLQMFLKSCDQSSQDDYKQILRSLPAAARSQLAYELERRAVHLLEEEGKELQRMQVLNVVSEAPLQDHASIFAQGPPLLAQFQQTEKTIHNAKV</sequence>
<evidence type="ECO:0000256" key="1">
    <source>
        <dbReference type="SAM" id="MobiDB-lite"/>
    </source>
</evidence>
<protein>
    <submittedName>
        <fullName evidence="2">Sporozoite surface protein 2-like</fullName>
    </submittedName>
</protein>
<organism evidence="2 3">
    <name type="scientific">Iris pallida</name>
    <name type="common">Sweet iris</name>
    <dbReference type="NCBI Taxonomy" id="29817"/>
    <lineage>
        <taxon>Eukaryota</taxon>
        <taxon>Viridiplantae</taxon>
        <taxon>Streptophyta</taxon>
        <taxon>Embryophyta</taxon>
        <taxon>Tracheophyta</taxon>
        <taxon>Spermatophyta</taxon>
        <taxon>Magnoliopsida</taxon>
        <taxon>Liliopsida</taxon>
        <taxon>Asparagales</taxon>
        <taxon>Iridaceae</taxon>
        <taxon>Iridoideae</taxon>
        <taxon>Irideae</taxon>
        <taxon>Iris</taxon>
    </lineage>
</organism>
<gene>
    <name evidence="2" type="ORF">M6B38_309840</name>
</gene>
<feature type="region of interest" description="Disordered" evidence="1">
    <location>
        <begin position="1"/>
        <end position="28"/>
    </location>
</feature>
<reference evidence="2" key="2">
    <citation type="submission" date="2023-04" db="EMBL/GenBank/DDBJ databases">
        <authorList>
            <person name="Bruccoleri R.E."/>
            <person name="Oakeley E.J."/>
            <person name="Faust A.-M."/>
            <person name="Dessus-Babus S."/>
            <person name="Altorfer M."/>
            <person name="Burckhardt D."/>
            <person name="Oertli M."/>
            <person name="Naumann U."/>
            <person name="Petersen F."/>
            <person name="Wong J."/>
        </authorList>
    </citation>
    <scope>NUCLEOTIDE SEQUENCE</scope>
    <source>
        <strain evidence="2">GSM-AAB239-AS_SAM_17_03QT</strain>
        <tissue evidence="2">Leaf</tissue>
    </source>
</reference>
<feature type="region of interest" description="Disordered" evidence="1">
    <location>
        <begin position="43"/>
        <end position="84"/>
    </location>
</feature>
<proteinExistence type="predicted"/>
<evidence type="ECO:0000313" key="3">
    <source>
        <dbReference type="Proteomes" id="UP001140949"/>
    </source>
</evidence>
<evidence type="ECO:0000313" key="2">
    <source>
        <dbReference type="EMBL" id="KAJ6840484.1"/>
    </source>
</evidence>
<dbReference type="PANTHER" id="PTHR34555">
    <property type="entry name" value="INTEGRAL MEMBRANE HEMOLYSIN-III-LIKE PROTEIN"/>
    <property type="match status" value="1"/>
</dbReference>
<dbReference type="Proteomes" id="UP001140949">
    <property type="component" value="Unassembled WGS sequence"/>
</dbReference>